<dbReference type="OrthoDB" id="8949339at2759"/>
<sequence>MRSKIYNRQVGRTKSKKKKLTGSVGLWQTRIFLRMASPMQSRASIKRIVDRVRDNPILNGFSIPLPNLNAKSISTFMAQEEKKANYRATVMPKVKPHQRVLSEEPMSAAPTLPESLPAPDRPQVQYQSLRYVAGKRHEQKGKFFSSSFHKLDVEMLVNQPIQPKTHVATYIPPRASAAPVLVVVPAQPPGPSMMLCGASSSQGFIPFAPPPELTSRLIKPHKSMKPCGPCQVPQCGGQHKRYTPSKDKAAESSQKLFTYCPATKKSTTSGFEGVVFNSFEHFKSVVDEELKKKKITTTYICNYIPQITIADFWGMVWTWFRPGLDLV</sequence>
<name>A0A6P6PGG6_CARAU</name>
<dbReference type="KEGG" id="caua:113098905"/>
<dbReference type="GeneID" id="113098905"/>
<protein>
    <submittedName>
        <fullName evidence="2">Uncharacterized protein LOC113098905</fullName>
    </submittedName>
</protein>
<reference evidence="2" key="1">
    <citation type="submission" date="2025-08" db="UniProtKB">
        <authorList>
            <consortium name="RefSeq"/>
        </authorList>
    </citation>
    <scope>IDENTIFICATION</scope>
    <source>
        <strain evidence="2">Wakin</strain>
        <tissue evidence="2">Muscle</tissue>
    </source>
</reference>
<keyword evidence="1" id="KW-1185">Reference proteome</keyword>
<dbReference type="PANTHER" id="PTHR47773">
    <property type="entry name" value="SI:DKEY-9I5.2-RELATED"/>
    <property type="match status" value="1"/>
</dbReference>
<organism evidence="1 2">
    <name type="scientific">Carassius auratus</name>
    <name type="common">Goldfish</name>
    <dbReference type="NCBI Taxonomy" id="7957"/>
    <lineage>
        <taxon>Eukaryota</taxon>
        <taxon>Metazoa</taxon>
        <taxon>Chordata</taxon>
        <taxon>Craniata</taxon>
        <taxon>Vertebrata</taxon>
        <taxon>Euteleostomi</taxon>
        <taxon>Actinopterygii</taxon>
        <taxon>Neopterygii</taxon>
        <taxon>Teleostei</taxon>
        <taxon>Ostariophysi</taxon>
        <taxon>Cypriniformes</taxon>
        <taxon>Cyprinidae</taxon>
        <taxon>Cyprininae</taxon>
        <taxon>Carassius</taxon>
    </lineage>
</organism>
<gene>
    <name evidence="2" type="primary">LOC113098905</name>
</gene>
<dbReference type="AlphaFoldDB" id="A0A6P6PGG6"/>
<dbReference type="RefSeq" id="XP_026119749.1">
    <property type="nucleotide sequence ID" value="XM_026263964.1"/>
</dbReference>
<dbReference type="PANTHER" id="PTHR47773:SF1">
    <property type="entry name" value="C2H2-TYPE DOMAIN-CONTAINING PROTEIN"/>
    <property type="match status" value="1"/>
</dbReference>
<evidence type="ECO:0000313" key="1">
    <source>
        <dbReference type="Proteomes" id="UP000515129"/>
    </source>
</evidence>
<evidence type="ECO:0000313" key="2">
    <source>
        <dbReference type="RefSeq" id="XP_026119749.1"/>
    </source>
</evidence>
<proteinExistence type="predicted"/>
<accession>A0A6P6PGG6</accession>
<dbReference type="Proteomes" id="UP000515129">
    <property type="component" value="Unplaced"/>
</dbReference>